<evidence type="ECO:0000313" key="1">
    <source>
        <dbReference type="EMBL" id="MCU7694982.1"/>
    </source>
</evidence>
<keyword evidence="2" id="KW-1185">Reference proteome</keyword>
<reference evidence="1" key="1">
    <citation type="submission" date="2022-10" db="EMBL/GenBank/DDBJ databases">
        <authorList>
            <person name="Kim H.S."/>
            <person name="Kim J.-S."/>
            <person name="Suh M.K."/>
            <person name="Eom M.K."/>
            <person name="Lee J.-S."/>
        </authorList>
    </citation>
    <scope>NUCLEOTIDE SEQUENCE</scope>
    <source>
        <strain evidence="1">LIP-5</strain>
    </source>
</reference>
<accession>A0AAE3ISH4</accession>
<dbReference type="AlphaFoldDB" id="A0AAE3ISH4"/>
<dbReference type="PANTHER" id="PTHR14097:SF7">
    <property type="entry name" value="OXIDOREDUCTASE HTATIP2"/>
    <property type="match status" value="1"/>
</dbReference>
<protein>
    <submittedName>
        <fullName evidence="1">Uncharacterized protein</fullName>
    </submittedName>
</protein>
<dbReference type="Gene3D" id="3.40.50.720">
    <property type="entry name" value="NAD(P)-binding Rossmann-like Domain"/>
    <property type="match status" value="1"/>
</dbReference>
<organism evidence="1 2">
    <name type="scientific">Haoranjiania flava</name>
    <dbReference type="NCBI Taxonomy" id="1856322"/>
    <lineage>
        <taxon>Bacteria</taxon>
        <taxon>Pseudomonadati</taxon>
        <taxon>Bacteroidota</taxon>
        <taxon>Chitinophagia</taxon>
        <taxon>Chitinophagales</taxon>
        <taxon>Chitinophagaceae</taxon>
        <taxon>Haoranjiania</taxon>
    </lineage>
</organism>
<dbReference type="RefSeq" id="WP_263038467.1">
    <property type="nucleotide sequence ID" value="NZ_JAOTPL010000016.1"/>
</dbReference>
<dbReference type="SUPFAM" id="SSF51735">
    <property type="entry name" value="NAD(P)-binding Rossmann-fold domains"/>
    <property type="match status" value="1"/>
</dbReference>
<sequence length="110" mass="12550">MSSLGADIHSRNFYTKLKGRVEKDVLEVGIDTTCIYRPSLITGERQEKRWAEDFSKALFKIIDPLLLGRLQKYRSIRATDIALAMLKSSLLHNTGQYIYTSDQIKELAKG</sequence>
<proteinExistence type="predicted"/>
<dbReference type="InterPro" id="IPR036291">
    <property type="entry name" value="NAD(P)-bd_dom_sf"/>
</dbReference>
<dbReference type="Proteomes" id="UP001209317">
    <property type="component" value="Unassembled WGS sequence"/>
</dbReference>
<dbReference type="EMBL" id="JAOTPL010000016">
    <property type="protein sequence ID" value="MCU7694982.1"/>
    <property type="molecule type" value="Genomic_DNA"/>
</dbReference>
<comment type="caution">
    <text evidence="1">The sequence shown here is derived from an EMBL/GenBank/DDBJ whole genome shotgun (WGS) entry which is preliminary data.</text>
</comment>
<gene>
    <name evidence="1" type="ORF">OD355_10680</name>
</gene>
<evidence type="ECO:0000313" key="2">
    <source>
        <dbReference type="Proteomes" id="UP001209317"/>
    </source>
</evidence>
<dbReference type="PANTHER" id="PTHR14097">
    <property type="entry name" value="OXIDOREDUCTASE HTATIP2"/>
    <property type="match status" value="1"/>
</dbReference>
<name>A0AAE3ISH4_9BACT</name>